<gene>
    <name evidence="1" type="ORF">HG543_44225</name>
</gene>
<dbReference type="AlphaFoldDB" id="A0A848LW78"/>
<dbReference type="RefSeq" id="WP_169350985.1">
    <property type="nucleotide sequence ID" value="NZ_JABBJJ010000355.1"/>
</dbReference>
<organism evidence="1 2">
    <name type="scientific">Pyxidicoccus fallax</name>
    <dbReference type="NCBI Taxonomy" id="394095"/>
    <lineage>
        <taxon>Bacteria</taxon>
        <taxon>Pseudomonadati</taxon>
        <taxon>Myxococcota</taxon>
        <taxon>Myxococcia</taxon>
        <taxon>Myxococcales</taxon>
        <taxon>Cystobacterineae</taxon>
        <taxon>Myxococcaceae</taxon>
        <taxon>Pyxidicoccus</taxon>
    </lineage>
</organism>
<evidence type="ECO:0008006" key="3">
    <source>
        <dbReference type="Google" id="ProtNLM"/>
    </source>
</evidence>
<dbReference type="InterPro" id="IPR011042">
    <property type="entry name" value="6-blade_b-propeller_TolB-like"/>
</dbReference>
<accession>A0A848LW78</accession>
<dbReference type="SUPFAM" id="SSF63829">
    <property type="entry name" value="Calcium-dependent phosphotriesterase"/>
    <property type="match status" value="1"/>
</dbReference>
<reference evidence="1 2" key="1">
    <citation type="submission" date="2020-04" db="EMBL/GenBank/DDBJ databases">
        <title>Draft genome of Pyxidicoccus fallax type strain.</title>
        <authorList>
            <person name="Whitworth D.E."/>
        </authorList>
    </citation>
    <scope>NUCLEOTIDE SEQUENCE [LARGE SCALE GENOMIC DNA]</scope>
    <source>
        <strain evidence="1 2">DSM 14698</strain>
    </source>
</reference>
<dbReference type="Gene3D" id="2.120.10.30">
    <property type="entry name" value="TolB, C-terminal domain"/>
    <property type="match status" value="1"/>
</dbReference>
<dbReference type="PANTHER" id="PTHR31460:SF3">
    <property type="entry name" value="MESOCENTIN"/>
    <property type="match status" value="1"/>
</dbReference>
<protein>
    <recommendedName>
        <fullName evidence="3">SMP-30/Gluconolactonase/LRE-like region domain-containing protein</fullName>
    </recommendedName>
</protein>
<evidence type="ECO:0000313" key="1">
    <source>
        <dbReference type="EMBL" id="NMO21812.1"/>
    </source>
</evidence>
<comment type="caution">
    <text evidence="1">The sequence shown here is derived from an EMBL/GenBank/DDBJ whole genome shotgun (WGS) entry which is preliminary data.</text>
</comment>
<evidence type="ECO:0000313" key="2">
    <source>
        <dbReference type="Proteomes" id="UP000518300"/>
    </source>
</evidence>
<dbReference type="EMBL" id="JABBJJ010000355">
    <property type="protein sequence ID" value="NMO21812.1"/>
    <property type="molecule type" value="Genomic_DNA"/>
</dbReference>
<proteinExistence type="predicted"/>
<name>A0A848LW78_9BACT</name>
<dbReference type="PANTHER" id="PTHR31460">
    <property type="match status" value="1"/>
</dbReference>
<sequence>MMGIRWRQTAALVVCSLWGCTSEVKSGSVQEARAVNPSGAVEASLTTGDFRYPDAVRIFSRDFFPEGVAHAADGTFYVGSYSNGQVVRQRPGRPFVEPFIPANGRAVAGMKVEDATRTLWLCELDLTQATPDNLRAYDSRSGAPRGAWPLPLGGGCNDVALDPQGNVYVTDTYLGVVRRLKRGGTALEAWATDARFLAPPGWPGLNGVAWDGGSLYVAKYDSGELFRIGVGASGEAGAITRITPNAPIGLPDGILFVSPGVLLVVDNDNGKFLRLDLNGDEAAVTLLATGLDNPTTVAMHDGDAFVVESQFDHFFGVDKSPVEVPFIVKRIWLR</sequence>
<keyword evidence="2" id="KW-1185">Reference proteome</keyword>
<dbReference type="InterPro" id="IPR053224">
    <property type="entry name" value="Sensory_adhesion_molecule"/>
</dbReference>
<dbReference type="Proteomes" id="UP000518300">
    <property type="component" value="Unassembled WGS sequence"/>
</dbReference>